<evidence type="ECO:0000313" key="4">
    <source>
        <dbReference type="Proteomes" id="UP000532440"/>
    </source>
</evidence>
<dbReference type="InterPro" id="IPR000639">
    <property type="entry name" value="Epox_hydrolase-like"/>
</dbReference>
<dbReference type="Pfam" id="PF00561">
    <property type="entry name" value="Abhydrolase_1"/>
    <property type="match status" value="1"/>
</dbReference>
<dbReference type="Gene3D" id="3.40.50.1820">
    <property type="entry name" value="alpha/beta hydrolase"/>
    <property type="match status" value="1"/>
</dbReference>
<evidence type="ECO:0000256" key="1">
    <source>
        <dbReference type="ARBA" id="ARBA00022801"/>
    </source>
</evidence>
<sequence length="390" mass="42718">MPEPTPSPALPPLPLPTGIRSRHVHGVNGLTMHLLEAGHEEPGRPCLLLLHGFPELAWSWRQVMLPLAAAGYRVIAPDQRGYGRTTGWDGRYDGDLASFRTLNLVRDALALVSALGLREVAAVIGHDFGSPVAAWCALVRPDVFRSVALMSAPFAGPPPLPFDTAGREDADIRPPATLAALDPALAALPRPRKHYQAYYSTREAERDMLDCPQGLHAFLRAYYHVKSADWPHNRPHPLASTGAEAYALLPDYYVMDRALDMAQTVAPHMPTPEAIAACRWLPDDELGVYADEYGRTGFQGGLQWYRCSLDPAQATELQLFSGRSIDVPSVFIAGASDWGIHQRPGGLERMQRSACSRMLGCHLIDAAGHWVQQEQPEAVVRHLLDFLAAA</sequence>
<dbReference type="SUPFAM" id="SSF53474">
    <property type="entry name" value="alpha/beta-Hydrolases"/>
    <property type="match status" value="1"/>
</dbReference>
<protein>
    <submittedName>
        <fullName evidence="3">Pimeloyl-ACP methyl ester carboxylesterase</fullName>
    </submittedName>
</protein>
<keyword evidence="1" id="KW-0378">Hydrolase</keyword>
<gene>
    <name evidence="3" type="ORF">HNQ70_003366</name>
</gene>
<dbReference type="EMBL" id="JACHGB010000006">
    <property type="protein sequence ID" value="MBB5273338.1"/>
    <property type="molecule type" value="Genomic_DNA"/>
</dbReference>
<dbReference type="GO" id="GO:0016787">
    <property type="term" value="F:hydrolase activity"/>
    <property type="evidence" value="ECO:0007669"/>
    <property type="project" value="UniProtKB-KW"/>
</dbReference>
<dbReference type="PRINTS" id="PR00412">
    <property type="entry name" value="EPOXHYDRLASE"/>
</dbReference>
<feature type="domain" description="AB hydrolase-1" evidence="2">
    <location>
        <begin position="46"/>
        <end position="155"/>
    </location>
</feature>
<name>A0A7W8HLI6_9BURK</name>
<keyword evidence="4" id="KW-1185">Reference proteome</keyword>
<evidence type="ECO:0000313" key="3">
    <source>
        <dbReference type="EMBL" id="MBB5273338.1"/>
    </source>
</evidence>
<dbReference type="AlphaFoldDB" id="A0A7W8HLI6"/>
<organism evidence="3 4">
    <name type="scientific">Quisquiliibacterium transsilvanicum</name>
    <dbReference type="NCBI Taxonomy" id="1549638"/>
    <lineage>
        <taxon>Bacteria</taxon>
        <taxon>Pseudomonadati</taxon>
        <taxon>Pseudomonadota</taxon>
        <taxon>Betaproteobacteria</taxon>
        <taxon>Burkholderiales</taxon>
        <taxon>Burkholderiaceae</taxon>
        <taxon>Quisquiliibacterium</taxon>
    </lineage>
</organism>
<dbReference type="InterPro" id="IPR029058">
    <property type="entry name" value="AB_hydrolase_fold"/>
</dbReference>
<comment type="caution">
    <text evidence="3">The sequence shown here is derived from an EMBL/GenBank/DDBJ whole genome shotgun (WGS) entry which is preliminary data.</text>
</comment>
<proteinExistence type="predicted"/>
<reference evidence="3 4" key="1">
    <citation type="submission" date="2020-08" db="EMBL/GenBank/DDBJ databases">
        <title>Genomic Encyclopedia of Type Strains, Phase IV (KMG-IV): sequencing the most valuable type-strain genomes for metagenomic binning, comparative biology and taxonomic classification.</title>
        <authorList>
            <person name="Goeker M."/>
        </authorList>
    </citation>
    <scope>NUCLEOTIDE SEQUENCE [LARGE SCALE GENOMIC DNA]</scope>
    <source>
        <strain evidence="3 4">DSM 29781</strain>
    </source>
</reference>
<evidence type="ECO:0000259" key="2">
    <source>
        <dbReference type="Pfam" id="PF00561"/>
    </source>
</evidence>
<dbReference type="Proteomes" id="UP000532440">
    <property type="component" value="Unassembled WGS sequence"/>
</dbReference>
<dbReference type="PANTHER" id="PTHR43329">
    <property type="entry name" value="EPOXIDE HYDROLASE"/>
    <property type="match status" value="1"/>
</dbReference>
<dbReference type="InterPro" id="IPR000073">
    <property type="entry name" value="AB_hydrolase_1"/>
</dbReference>
<dbReference type="PRINTS" id="PR00111">
    <property type="entry name" value="ABHYDROLASE"/>
</dbReference>
<accession>A0A7W8HLI6</accession>